<proteinExistence type="predicted"/>
<feature type="compositionally biased region" description="Basic and acidic residues" evidence="1">
    <location>
        <begin position="133"/>
        <end position="151"/>
    </location>
</feature>
<accession>A0A9W9ZYS0</accession>
<organism evidence="3 4">
    <name type="scientific">Desmophyllum pertusum</name>
    <dbReference type="NCBI Taxonomy" id="174260"/>
    <lineage>
        <taxon>Eukaryota</taxon>
        <taxon>Metazoa</taxon>
        <taxon>Cnidaria</taxon>
        <taxon>Anthozoa</taxon>
        <taxon>Hexacorallia</taxon>
        <taxon>Scleractinia</taxon>
        <taxon>Caryophylliina</taxon>
        <taxon>Caryophylliidae</taxon>
        <taxon>Desmophyllum</taxon>
    </lineage>
</organism>
<dbReference type="Proteomes" id="UP001163046">
    <property type="component" value="Unassembled WGS sequence"/>
</dbReference>
<feature type="compositionally biased region" description="Low complexity" evidence="1">
    <location>
        <begin position="753"/>
        <end position="773"/>
    </location>
</feature>
<comment type="caution">
    <text evidence="3">The sequence shown here is derived from an EMBL/GenBank/DDBJ whole genome shotgun (WGS) entry which is preliminary data.</text>
</comment>
<feature type="region of interest" description="Disordered" evidence="1">
    <location>
        <begin position="747"/>
        <end position="774"/>
    </location>
</feature>
<gene>
    <name evidence="3" type="primary">EIF2B1_7</name>
    <name evidence="3" type="ORF">OS493_030928</name>
</gene>
<dbReference type="AlphaFoldDB" id="A0A9W9ZYS0"/>
<name>A0A9W9ZYS0_9CNID</name>
<reference evidence="3" key="1">
    <citation type="submission" date="2023-01" db="EMBL/GenBank/DDBJ databases">
        <title>Genome assembly of the deep-sea coral Lophelia pertusa.</title>
        <authorList>
            <person name="Herrera S."/>
            <person name="Cordes E."/>
        </authorList>
    </citation>
    <scope>NUCLEOTIDE SEQUENCE</scope>
    <source>
        <strain evidence="3">USNM1676648</strain>
        <tissue evidence="3">Polyp</tissue>
    </source>
</reference>
<feature type="compositionally biased region" description="Polar residues" evidence="1">
    <location>
        <begin position="167"/>
        <end position="177"/>
    </location>
</feature>
<keyword evidence="4" id="KW-1185">Reference proteome</keyword>
<dbReference type="GO" id="GO:0003743">
    <property type="term" value="F:translation initiation factor activity"/>
    <property type="evidence" value="ECO:0007669"/>
    <property type="project" value="UniProtKB-KW"/>
</dbReference>
<dbReference type="EMBL" id="MU825430">
    <property type="protein sequence ID" value="KAJ7389543.1"/>
    <property type="molecule type" value="Genomic_DNA"/>
</dbReference>
<evidence type="ECO:0000256" key="1">
    <source>
        <dbReference type="SAM" id="MobiDB-lite"/>
    </source>
</evidence>
<keyword evidence="3" id="KW-0648">Protein biosynthesis</keyword>
<dbReference type="OrthoDB" id="5986971at2759"/>
<keyword evidence="3" id="KW-0396">Initiation factor</keyword>
<sequence>MASEVTSTTPKKLVKPNAEGCKVCGITAQSNARAVISNSMGKSKLGKDFQAYCGIDVGEEKGRSVYCCRNCKLKLETIIKKIIDMREVFMKTNQEKTKRLRMPTGESPQPKKACVTIDQQPPVAKRGLAFSASRDENSVRNIDAAEKEKTSETNPPDTRNHDRQDTDNASDSVSLSHRSTPEINEHFGQSQGPPLSRQLLPFYRILQPPLIVVATGIMNLCSRPVVKSLSVLIEYTTGVKEMKQIPASRQSIGLTLTKGSDDDVAKAVMENEAVKRSCTANVLTELSDQCSKLCRVNNPSMLRSKTVRDIVSFKFGDFVNKELKERASLLYQFLFAVACSASGSRNTVKTPEKKILGMAMAAGILLKARNKDMCMAQVVTSLLLHNGGLSEMGFARLNKLEVSLSHTSTIRYNALMAEDFDADVKKWIESPQDKHLVKIVGDNIDTTIKKRDQRKDNPNTDFHWFLSMAFRGRISFANLPKERPIPDIERFPLTEFLLSPAEVVELKQHYSILLLRVLCNNISFLKSFKKFVPNHILHEYSVEMHQKSEERSLGLIFENENSTDGMAKIIETLHGYVPNGVGKVVFGGDQLTCERVTGVQRLRQTGRTQVERLDGFLPTAESWHAKMCLMMVIFKFLWNDKSAKDMGTLYQLRCATSRTNVTGDVKHEMNWSRDLIVDVTDAHCIIAAMKYFGLQSPDDVPKKNLPPSQSANAKVKKDWVHRSAMAILDNYVMADIGKIHSSVEASCNEQTCRRTQSRQQRGNGASADGASAGVQSNSSFLPWLSSVAQTSEASASTSDVDDTSEGTEDFVHNYACSLLFLGMLVKYYEDAIKEGDANREEKFWKIAMLIFKARINNQSNRVKYAFESFKYLALVKAVLPPQLAMKLKWGRFVNSKGGANNMECDRRLESEVRSVKDKMDGMGKNLTPASAQRIARSSNNTNVMVKNFDNHCEVHPQVLSHSKVSRELDLQIMVNDLLRQDVFECIPGRKHSAFPTHIRSPVHSLSASALLKWMKTLRRKFAHGNLSFLANEVED</sequence>
<evidence type="ECO:0000313" key="3">
    <source>
        <dbReference type="EMBL" id="KAJ7389543.1"/>
    </source>
</evidence>
<feature type="region of interest" description="Disordered" evidence="1">
    <location>
        <begin position="128"/>
        <end position="177"/>
    </location>
</feature>
<dbReference type="InterPro" id="IPR046496">
    <property type="entry name" value="DUF6589"/>
</dbReference>
<evidence type="ECO:0000259" key="2">
    <source>
        <dbReference type="Pfam" id="PF20231"/>
    </source>
</evidence>
<feature type="domain" description="DUF6589" evidence="2">
    <location>
        <begin position="496"/>
        <end position="957"/>
    </location>
</feature>
<protein>
    <submittedName>
        <fullName evidence="3">Translation initiation factor</fullName>
    </submittedName>
</protein>
<dbReference type="Pfam" id="PF20231">
    <property type="entry name" value="DUF6589"/>
    <property type="match status" value="1"/>
</dbReference>
<evidence type="ECO:0000313" key="4">
    <source>
        <dbReference type="Proteomes" id="UP001163046"/>
    </source>
</evidence>